<feature type="transmembrane region" description="Helical" evidence="5">
    <location>
        <begin position="83"/>
        <end position="102"/>
    </location>
</feature>
<evidence type="ECO:0000256" key="2">
    <source>
        <dbReference type="ARBA" id="ARBA00022692"/>
    </source>
</evidence>
<accession>A0ABV5F794</accession>
<feature type="domain" description="O-antigen ligase-related" evidence="6">
    <location>
        <begin position="190"/>
        <end position="325"/>
    </location>
</feature>
<dbReference type="PANTHER" id="PTHR37422:SF13">
    <property type="entry name" value="LIPOPOLYSACCHARIDE BIOSYNTHESIS PROTEIN PA4999-RELATED"/>
    <property type="match status" value="1"/>
</dbReference>
<keyword evidence="3 5" id="KW-1133">Transmembrane helix</keyword>
<feature type="transmembrane region" description="Helical" evidence="5">
    <location>
        <begin position="147"/>
        <end position="174"/>
    </location>
</feature>
<name>A0ABV5F794_9FLAO</name>
<feature type="transmembrane region" description="Helical" evidence="5">
    <location>
        <begin position="114"/>
        <end position="135"/>
    </location>
</feature>
<comment type="subcellular location">
    <subcellularLocation>
        <location evidence="1">Membrane</location>
        <topology evidence="1">Multi-pass membrane protein</topology>
    </subcellularLocation>
</comment>
<dbReference type="InterPro" id="IPR007016">
    <property type="entry name" value="O-antigen_ligase-rel_domated"/>
</dbReference>
<proteinExistence type="predicted"/>
<dbReference type="InterPro" id="IPR051533">
    <property type="entry name" value="WaaL-like"/>
</dbReference>
<keyword evidence="2 5" id="KW-0812">Transmembrane</keyword>
<reference evidence="7 8" key="1">
    <citation type="submission" date="2024-09" db="EMBL/GenBank/DDBJ databases">
        <authorList>
            <person name="Sun Q."/>
            <person name="Mori K."/>
        </authorList>
    </citation>
    <scope>NUCLEOTIDE SEQUENCE [LARGE SCALE GENOMIC DNA]</scope>
    <source>
        <strain evidence="7 8">CECT 8622</strain>
    </source>
</reference>
<evidence type="ECO:0000259" key="6">
    <source>
        <dbReference type="Pfam" id="PF04932"/>
    </source>
</evidence>
<comment type="caution">
    <text evidence="7">The sequence shown here is derived from an EMBL/GenBank/DDBJ whole genome shotgun (WGS) entry which is preliminary data.</text>
</comment>
<organism evidence="7 8">
    <name type="scientific">Mariniflexile ostreae</name>
    <dbReference type="NCBI Taxonomy" id="1520892"/>
    <lineage>
        <taxon>Bacteria</taxon>
        <taxon>Pseudomonadati</taxon>
        <taxon>Bacteroidota</taxon>
        <taxon>Flavobacteriia</taxon>
        <taxon>Flavobacteriales</taxon>
        <taxon>Flavobacteriaceae</taxon>
        <taxon>Mariniflexile</taxon>
    </lineage>
</organism>
<evidence type="ECO:0000313" key="7">
    <source>
        <dbReference type="EMBL" id="MFB9055249.1"/>
    </source>
</evidence>
<keyword evidence="4 5" id="KW-0472">Membrane</keyword>
<dbReference type="RefSeq" id="WP_379859433.1">
    <property type="nucleotide sequence ID" value="NZ_JBHMFC010000001.1"/>
</dbReference>
<feature type="transmembrane region" description="Helical" evidence="5">
    <location>
        <begin position="226"/>
        <end position="244"/>
    </location>
</feature>
<dbReference type="EMBL" id="JBHMFC010000001">
    <property type="protein sequence ID" value="MFB9055249.1"/>
    <property type="molecule type" value="Genomic_DNA"/>
</dbReference>
<feature type="transmembrane region" description="Helical" evidence="5">
    <location>
        <begin position="309"/>
        <end position="330"/>
    </location>
</feature>
<feature type="transmembrane region" description="Helical" evidence="5">
    <location>
        <begin position="186"/>
        <end position="214"/>
    </location>
</feature>
<evidence type="ECO:0000256" key="1">
    <source>
        <dbReference type="ARBA" id="ARBA00004141"/>
    </source>
</evidence>
<dbReference type="Proteomes" id="UP001589585">
    <property type="component" value="Unassembled WGS sequence"/>
</dbReference>
<gene>
    <name evidence="7" type="ORF">ACFFU9_00695</name>
</gene>
<keyword evidence="8" id="KW-1185">Reference proteome</keyword>
<dbReference type="PANTHER" id="PTHR37422">
    <property type="entry name" value="TEICHURONIC ACID BIOSYNTHESIS PROTEIN TUAE"/>
    <property type="match status" value="1"/>
</dbReference>
<evidence type="ECO:0000256" key="3">
    <source>
        <dbReference type="ARBA" id="ARBA00022989"/>
    </source>
</evidence>
<sequence length="384" mass="44891">MMRYLFDVFVSKKVEILIGFLLFVVLFNNQVANIVLFFLFLTLVSDKRSYQFKLTNAVIITIVFFLYLILRESFHFEKKGIDYIVRLIPILLLAISLGLYEFRYCQIKFITHALILINYIFYISAIFFGIYLYLLNSSNNVLLDFSYYQWVVAVKFDFHPPYWGVFIVLSFIVVIRNKTVPNLKKIIFGIFTFFFLFLLSSRTAILAIISVVLLEFICNRLIKKRAKIFMLVSFVIAILALSLYPSYLSKKITDNSGFQERVRLWSSAYEAFEENYLVGSSVPQGESLIRQFYNFKDAEKKNFDPHNQFLFFIVNYGIIGLSLFLVLLFYRESYSLAFIMFLIATVLSFTTESVLNRQMGVIIFAVFLNIINNSSFNKIATLKT</sequence>
<feature type="transmembrane region" description="Helical" evidence="5">
    <location>
        <begin position="336"/>
        <end position="355"/>
    </location>
</feature>
<evidence type="ECO:0000256" key="4">
    <source>
        <dbReference type="ARBA" id="ARBA00023136"/>
    </source>
</evidence>
<feature type="transmembrane region" description="Helical" evidence="5">
    <location>
        <begin position="54"/>
        <end position="71"/>
    </location>
</feature>
<keyword evidence="7" id="KW-0436">Ligase</keyword>
<feature type="transmembrane region" description="Helical" evidence="5">
    <location>
        <begin position="16"/>
        <end position="42"/>
    </location>
</feature>
<evidence type="ECO:0000313" key="8">
    <source>
        <dbReference type="Proteomes" id="UP001589585"/>
    </source>
</evidence>
<dbReference type="GO" id="GO:0016874">
    <property type="term" value="F:ligase activity"/>
    <property type="evidence" value="ECO:0007669"/>
    <property type="project" value="UniProtKB-KW"/>
</dbReference>
<dbReference type="Pfam" id="PF04932">
    <property type="entry name" value="Wzy_C"/>
    <property type="match status" value="1"/>
</dbReference>
<evidence type="ECO:0000256" key="5">
    <source>
        <dbReference type="SAM" id="Phobius"/>
    </source>
</evidence>
<protein>
    <submittedName>
        <fullName evidence="7">O-antigen ligase family protein</fullName>
    </submittedName>
</protein>